<evidence type="ECO:0000313" key="3">
    <source>
        <dbReference type="EMBL" id="AUG85229.1"/>
    </source>
</evidence>
<name>A0A2H5BGY7_9CAUD</name>
<dbReference type="SUPFAM" id="SSF48726">
    <property type="entry name" value="Immunoglobulin"/>
    <property type="match status" value="1"/>
</dbReference>
<feature type="region of interest" description="Disordered" evidence="1">
    <location>
        <begin position="43"/>
        <end position="64"/>
    </location>
</feature>
<sequence length="481" mass="52223">MSVQLLRNTRLWASIAKPGETLDKTNTWEVLIQEDFAFNQDGNSTDINLDEAGPRPTRGSKRFNDNLNPADWNFSTYLRPYLSDSGTKNNSADDVVLTPDYSLWHCLASGSPVDITNEDGVKANSTNMLVSFKDNQYHQLNTLTLFYLVDNVWYKIHDVQINQAEISIDIEGIGMTAWSGQGTKVEPLGTTQPFDPNSADFTFPDDVFETAPYIKNKLTTLFIKDNKDDVKYDIPITGGSITINNNISYLTPNTLSRLDLPIGSFTGTFEVSGSLEAYLRNKEPGDPQDRAAELLNKMITDRSITNSFQIGICLGGVYPNANASTVTKAPGVVVVLPTAHLSVPSTETADVLGTSIEFKGIPTELDAGDEVYLGMSPEYTAAQIQALIERGDGARLSAPPGITTQPANQTLTTGEQLQLSVAASDASRYQWYKDGAPISGATASTYTKSSAALSDSGKYYVEAYNSEGSKTTSNTITVTVS</sequence>
<dbReference type="PROSITE" id="PS50835">
    <property type="entry name" value="IG_LIKE"/>
    <property type="match status" value="1"/>
</dbReference>
<dbReference type="EMBL" id="MG649967">
    <property type="protein sequence ID" value="AUG85229.1"/>
    <property type="molecule type" value="Genomic_DNA"/>
</dbReference>
<proteinExistence type="predicted"/>
<evidence type="ECO:0000313" key="4">
    <source>
        <dbReference type="Proteomes" id="UP000240962"/>
    </source>
</evidence>
<protein>
    <submittedName>
        <fullName evidence="3">Major tail protein</fullName>
    </submittedName>
</protein>
<keyword evidence="4" id="KW-1185">Reference proteome</keyword>
<gene>
    <name evidence="3" type="ORF">THALASSA_27</name>
</gene>
<evidence type="ECO:0000256" key="1">
    <source>
        <dbReference type="SAM" id="MobiDB-lite"/>
    </source>
</evidence>
<dbReference type="SMART" id="SM00409">
    <property type="entry name" value="IG"/>
    <property type="match status" value="1"/>
</dbReference>
<organism evidence="3 4">
    <name type="scientific">Vibrio phage Thalassa</name>
    <dbReference type="NCBI Taxonomy" id="2570301"/>
    <lineage>
        <taxon>Viruses</taxon>
        <taxon>Duplodnaviria</taxon>
        <taxon>Heunggongvirae</taxon>
        <taxon>Uroviricota</taxon>
        <taxon>Caudoviricetes</taxon>
        <taxon>Demerecviridae</taxon>
        <taxon>Ermolyevavirinae</taxon>
        <taxon>Thalassavirus</taxon>
        <taxon>Thalassavirus thalassa</taxon>
    </lineage>
</organism>
<evidence type="ECO:0000259" key="2">
    <source>
        <dbReference type="PROSITE" id="PS50835"/>
    </source>
</evidence>
<dbReference type="InterPro" id="IPR013783">
    <property type="entry name" value="Ig-like_fold"/>
</dbReference>
<dbReference type="Pfam" id="PF18906">
    <property type="entry name" value="Phage_tube_2"/>
    <property type="match status" value="1"/>
</dbReference>
<accession>A0A2H5BGY7</accession>
<dbReference type="Pfam" id="PF13927">
    <property type="entry name" value="Ig_3"/>
    <property type="match status" value="1"/>
</dbReference>
<dbReference type="InterPro" id="IPR003599">
    <property type="entry name" value="Ig_sub"/>
</dbReference>
<dbReference type="Proteomes" id="UP000240962">
    <property type="component" value="Segment"/>
</dbReference>
<dbReference type="Gene3D" id="2.60.40.10">
    <property type="entry name" value="Immunoglobulins"/>
    <property type="match status" value="1"/>
</dbReference>
<reference evidence="4" key="1">
    <citation type="submission" date="2017-12" db="EMBL/GenBank/DDBJ databases">
        <authorList>
            <person name="Page C.L."/>
            <person name="McFadden E.F."/>
            <person name="Syed A.X."/>
            <person name="Lafty E.M."/>
            <person name="Hyatt D.A."/>
            <person name="Farronato D.M."/>
            <person name="Dong S.Z."/>
            <person name="Apostolopoulos E.L."/>
            <person name="Broussard G.W."/>
        </authorList>
    </citation>
    <scope>NUCLEOTIDE SEQUENCE [LARGE SCALE GENOMIC DNA]</scope>
</reference>
<dbReference type="InterPro" id="IPR044000">
    <property type="entry name" value="Phage_tube_2"/>
</dbReference>
<feature type="domain" description="Ig-like" evidence="2">
    <location>
        <begin position="400"/>
        <end position="477"/>
    </location>
</feature>
<dbReference type="InterPro" id="IPR007110">
    <property type="entry name" value="Ig-like_dom"/>
</dbReference>
<dbReference type="InterPro" id="IPR036179">
    <property type="entry name" value="Ig-like_dom_sf"/>
</dbReference>